<evidence type="ECO:0000313" key="8">
    <source>
        <dbReference type="Proteomes" id="UP000193427"/>
    </source>
</evidence>
<protein>
    <recommendedName>
        <fullName evidence="2 5">Basal-body rod modification protein FlgD</fullName>
    </recommendedName>
</protein>
<organism evidence="7 8">
    <name type="scientific">Piscinibacter gummiphilus</name>
    <dbReference type="NCBI Taxonomy" id="946333"/>
    <lineage>
        <taxon>Bacteria</taxon>
        <taxon>Pseudomonadati</taxon>
        <taxon>Pseudomonadota</taxon>
        <taxon>Betaproteobacteria</taxon>
        <taxon>Burkholderiales</taxon>
        <taxon>Sphaerotilaceae</taxon>
        <taxon>Piscinibacter</taxon>
    </lineage>
</organism>
<feature type="domain" description="FlgD/Vpr Ig-like" evidence="6">
    <location>
        <begin position="103"/>
        <end position="171"/>
    </location>
</feature>
<evidence type="ECO:0000256" key="5">
    <source>
        <dbReference type="RuleBase" id="RU362076"/>
    </source>
</evidence>
<evidence type="ECO:0000259" key="6">
    <source>
        <dbReference type="Pfam" id="PF13860"/>
    </source>
</evidence>
<keyword evidence="7" id="KW-0282">Flagellum</keyword>
<accession>A0A1W6LAL6</accession>
<keyword evidence="8" id="KW-1185">Reference proteome</keyword>
<name>A0A1W6LAL6_9BURK</name>
<comment type="function">
    <text evidence="4 5">Required for flagellar hook formation. May act as a scaffolding protein.</text>
</comment>
<dbReference type="Gene3D" id="2.30.30.910">
    <property type="match status" value="1"/>
</dbReference>
<evidence type="ECO:0000256" key="3">
    <source>
        <dbReference type="ARBA" id="ARBA00022795"/>
    </source>
</evidence>
<keyword evidence="7" id="KW-0969">Cilium</keyword>
<keyword evidence="3 5" id="KW-1005">Bacterial flagellum biogenesis</keyword>
<dbReference type="RefSeq" id="WP_085751552.1">
    <property type="nucleotide sequence ID" value="NZ_BSPR01000004.1"/>
</dbReference>
<proteinExistence type="inferred from homology"/>
<evidence type="ECO:0000256" key="2">
    <source>
        <dbReference type="ARBA" id="ARBA00016013"/>
    </source>
</evidence>
<keyword evidence="7" id="KW-0966">Cell projection</keyword>
<dbReference type="InterPro" id="IPR005648">
    <property type="entry name" value="FlgD"/>
</dbReference>
<evidence type="ECO:0000256" key="4">
    <source>
        <dbReference type="ARBA" id="ARBA00024746"/>
    </source>
</evidence>
<dbReference type="InterPro" id="IPR025965">
    <property type="entry name" value="FlgD/Vpr_Ig-like"/>
</dbReference>
<reference evidence="7 8" key="1">
    <citation type="submission" date="2016-04" db="EMBL/GenBank/DDBJ databases">
        <title>Complete genome sequence of natural rubber-degrading, novel Gram-negative bacterium, Rhizobacter gummiphilus strain NS21.</title>
        <authorList>
            <person name="Tabata M."/>
            <person name="Kasai D."/>
            <person name="Fukuda M."/>
        </authorList>
    </citation>
    <scope>NUCLEOTIDE SEQUENCE [LARGE SCALE GENOMIC DNA]</scope>
    <source>
        <strain evidence="7 8">NS21</strain>
    </source>
</reference>
<dbReference type="Gene3D" id="2.60.40.4070">
    <property type="match status" value="1"/>
</dbReference>
<dbReference type="OrthoDB" id="9785233at2"/>
<dbReference type="STRING" id="946333.A4W93_15905"/>
<dbReference type="Pfam" id="PF03963">
    <property type="entry name" value="FlgD"/>
    <property type="match status" value="1"/>
</dbReference>
<comment type="similarity">
    <text evidence="1 5">Belongs to the FlgD family.</text>
</comment>
<gene>
    <name evidence="7" type="ORF">A4W93_15905</name>
</gene>
<dbReference type="EMBL" id="CP015118">
    <property type="protein sequence ID" value="ARN21264.1"/>
    <property type="molecule type" value="Genomic_DNA"/>
</dbReference>
<dbReference type="Proteomes" id="UP000193427">
    <property type="component" value="Chromosome"/>
</dbReference>
<evidence type="ECO:0000256" key="1">
    <source>
        <dbReference type="ARBA" id="ARBA00010577"/>
    </source>
</evidence>
<sequence length="222" mass="22904">MTTLLNGTTNTSGSSGAVSNAISGNGELSTLFTTLLVAQIRNQNPLEPQDPSAFVNQLTQLSQTESLQNLARQGAASASMMESMQVLSLGSQVGSQLMINTDKVTVGTEKIDGVVTLENASATTAVVLKAADGAETRITLGTLPPGEAAFSIDPAKLGLKPGSYTMKVETSAEQKPRIEIAGTLESVKLSMAGGVVLNVSHLGEVAPDSVTRFNGRLQAATN</sequence>
<dbReference type="AlphaFoldDB" id="A0A1W6LAL6"/>
<dbReference type="Pfam" id="PF13860">
    <property type="entry name" value="FlgD_ig"/>
    <property type="match status" value="1"/>
</dbReference>
<dbReference type="GO" id="GO:0044781">
    <property type="term" value="P:bacterial-type flagellum organization"/>
    <property type="evidence" value="ECO:0007669"/>
    <property type="project" value="UniProtKB-UniRule"/>
</dbReference>
<evidence type="ECO:0000313" key="7">
    <source>
        <dbReference type="EMBL" id="ARN21264.1"/>
    </source>
</evidence>
<dbReference type="KEGG" id="rgu:A4W93_15905"/>